<dbReference type="PANTHER" id="PTHR43169">
    <property type="entry name" value="EXSB FAMILY PROTEIN"/>
    <property type="match status" value="1"/>
</dbReference>
<dbReference type="STRING" id="1402135.SAMN05444149_11336"/>
<dbReference type="RefSeq" id="WP_089422808.1">
    <property type="nucleotide sequence ID" value="NZ_CP022417.1"/>
</dbReference>
<keyword evidence="3" id="KW-1185">Reference proteome</keyword>
<name>A0A221K722_9RHOB</name>
<gene>
    <name evidence="2" type="ORF">SULPSESMR1_03848</name>
</gene>
<dbReference type="Gene3D" id="3.40.50.620">
    <property type="entry name" value="HUPs"/>
    <property type="match status" value="1"/>
</dbReference>
<dbReference type="KEGG" id="spse:SULPSESMR1_03848"/>
<dbReference type="InterPro" id="IPR005232">
    <property type="entry name" value="LarE"/>
</dbReference>
<dbReference type="PIRSF" id="PIRSF006661">
    <property type="entry name" value="PP-lp_UCP006661"/>
    <property type="match status" value="1"/>
</dbReference>
<dbReference type="SUPFAM" id="SSF52402">
    <property type="entry name" value="Adenine nucleotide alpha hydrolases-like"/>
    <property type="match status" value="1"/>
</dbReference>
<dbReference type="PANTHER" id="PTHR43169:SF2">
    <property type="entry name" value="NAD_GMP SYNTHASE DOMAIN-CONTAINING PROTEIN"/>
    <property type="match status" value="1"/>
</dbReference>
<geneLocation type="plasmid" evidence="2 3">
    <name>pSMR1-2</name>
</geneLocation>
<dbReference type="InterPro" id="IPR014729">
    <property type="entry name" value="Rossmann-like_a/b/a_fold"/>
</dbReference>
<dbReference type="Proteomes" id="UP000199754">
    <property type="component" value="Plasmid pSMR1-2"/>
</dbReference>
<evidence type="ECO:0000256" key="1">
    <source>
        <dbReference type="PIRSR" id="PIRSR006661-1"/>
    </source>
</evidence>
<sequence>MTLPAALHQALSRPDSLTVALSGGIDSLTLSAAAALVRGADNVTLCHAVSPAVPAAATARVHEFATERGLTLQLVKSGEFDDPSYRANPVNRCYFCKVNLYGTLSQMGDVVAAGTNTDDLADYRPGLIAADEHNVLHPFVDADMTKADVRALARILGLGELAELPAAPCLASRIETGLRVEPDELATIDRVETLLRDALGNITLRCRRMHSGWVIALDGGVFNALSAERRAGLQRMAQTAIGGDLPVTVQPYQQGSTFVHV</sequence>
<evidence type="ECO:0000313" key="2">
    <source>
        <dbReference type="EMBL" id="ASM74775.1"/>
    </source>
</evidence>
<proteinExistence type="predicted"/>
<dbReference type="EMBL" id="CP022417">
    <property type="protein sequence ID" value="ASM74775.1"/>
    <property type="molecule type" value="Genomic_DNA"/>
</dbReference>
<feature type="active site" description="Nucleophile and sulfur donor" evidence="1">
    <location>
        <position position="169"/>
    </location>
</feature>
<keyword evidence="2" id="KW-0614">Plasmid</keyword>
<organism evidence="2 3">
    <name type="scientific">Pseudosulfitobacter pseudonitzschiae</name>
    <dbReference type="NCBI Taxonomy" id="1402135"/>
    <lineage>
        <taxon>Bacteria</taxon>
        <taxon>Pseudomonadati</taxon>
        <taxon>Pseudomonadota</taxon>
        <taxon>Alphaproteobacteria</taxon>
        <taxon>Rhodobacterales</taxon>
        <taxon>Roseobacteraceae</taxon>
        <taxon>Pseudosulfitobacter</taxon>
    </lineage>
</organism>
<dbReference type="AlphaFoldDB" id="A0A221K722"/>
<accession>A0A221K722</accession>
<dbReference type="GO" id="GO:0016783">
    <property type="term" value="F:sulfurtransferase activity"/>
    <property type="evidence" value="ECO:0007669"/>
    <property type="project" value="InterPro"/>
</dbReference>
<evidence type="ECO:0000313" key="3">
    <source>
        <dbReference type="Proteomes" id="UP000199754"/>
    </source>
</evidence>
<dbReference type="InterPro" id="IPR052188">
    <property type="entry name" value="Ni-pincer_cofactor_biosynth"/>
</dbReference>
<dbReference type="OrthoDB" id="9776919at2"/>
<protein>
    <submittedName>
        <fullName evidence="2">TIGR00268: family protein</fullName>
    </submittedName>
</protein>
<reference evidence="2 3" key="1">
    <citation type="submission" date="2017-07" db="EMBL/GenBank/DDBJ databases">
        <title>Genome Sequence of Sulfitobacter pseudonitzschiae Strain SMR1 Isolated from a culture of the Diatom Skeletonema marinoi.</title>
        <authorList>
            <person name="Topel M."/>
            <person name="Pinder M.I.M."/>
            <person name="Johansson O.N."/>
            <person name="Kourtchenko O."/>
            <person name="Godhe A."/>
            <person name="Clarke A.K."/>
        </authorList>
    </citation>
    <scope>NUCLEOTIDE SEQUENCE [LARGE SCALE GENOMIC DNA]</scope>
    <source>
        <strain evidence="2 3">SMR1</strain>
        <plasmid evidence="2 3">pSMR1-2</plasmid>
    </source>
</reference>